<sequence length="159" mass="17720">MVLLKHSIVESSGGTWDQDMVFTTHTLLNLSFPDVASFGCFQSRNSSQFACYLLCIRVVCTLYNCTADTTNKSREVETEPINNIILLLIRASYDSSRHGPRNKANELSPFANSKSCSAVAGDFSYDGALPFSFLFESCCHYLRCFCVLSIVDNTTVFIH</sequence>
<name>A0A0A9GYE2_ARUDO</name>
<evidence type="ECO:0000313" key="1">
    <source>
        <dbReference type="EMBL" id="JAE29552.1"/>
    </source>
</evidence>
<protein>
    <submittedName>
        <fullName evidence="1">Uncharacterized protein</fullName>
    </submittedName>
</protein>
<proteinExistence type="predicted"/>
<reference evidence="1" key="1">
    <citation type="submission" date="2014-09" db="EMBL/GenBank/DDBJ databases">
        <authorList>
            <person name="Magalhaes I.L.F."/>
            <person name="Oliveira U."/>
            <person name="Santos F.R."/>
            <person name="Vidigal T.H.D.A."/>
            <person name="Brescovit A.D."/>
            <person name="Santos A.J."/>
        </authorList>
    </citation>
    <scope>NUCLEOTIDE SEQUENCE</scope>
    <source>
        <tissue evidence="1">Shoot tissue taken approximately 20 cm above the soil surface</tissue>
    </source>
</reference>
<dbReference type="EMBL" id="GBRH01168344">
    <property type="protein sequence ID" value="JAE29552.1"/>
    <property type="molecule type" value="Transcribed_RNA"/>
</dbReference>
<accession>A0A0A9GYE2</accession>
<dbReference type="AlphaFoldDB" id="A0A0A9GYE2"/>
<organism evidence="1">
    <name type="scientific">Arundo donax</name>
    <name type="common">Giant reed</name>
    <name type="synonym">Donax arundinaceus</name>
    <dbReference type="NCBI Taxonomy" id="35708"/>
    <lineage>
        <taxon>Eukaryota</taxon>
        <taxon>Viridiplantae</taxon>
        <taxon>Streptophyta</taxon>
        <taxon>Embryophyta</taxon>
        <taxon>Tracheophyta</taxon>
        <taxon>Spermatophyta</taxon>
        <taxon>Magnoliopsida</taxon>
        <taxon>Liliopsida</taxon>
        <taxon>Poales</taxon>
        <taxon>Poaceae</taxon>
        <taxon>PACMAD clade</taxon>
        <taxon>Arundinoideae</taxon>
        <taxon>Arundineae</taxon>
        <taxon>Arundo</taxon>
    </lineage>
</organism>
<reference evidence="1" key="2">
    <citation type="journal article" date="2015" name="Data Brief">
        <title>Shoot transcriptome of the giant reed, Arundo donax.</title>
        <authorList>
            <person name="Barrero R.A."/>
            <person name="Guerrero F.D."/>
            <person name="Moolhuijzen P."/>
            <person name="Goolsby J.A."/>
            <person name="Tidwell J."/>
            <person name="Bellgard S.E."/>
            <person name="Bellgard M.I."/>
        </authorList>
    </citation>
    <scope>NUCLEOTIDE SEQUENCE</scope>
    <source>
        <tissue evidence="1">Shoot tissue taken approximately 20 cm above the soil surface</tissue>
    </source>
</reference>